<protein>
    <submittedName>
        <fullName evidence="1">Uncharacterized protein</fullName>
    </submittedName>
</protein>
<organism evidence="1">
    <name type="scientific">uncultured Alphaproteobacteria bacterium</name>
    <dbReference type="NCBI Taxonomy" id="91750"/>
    <lineage>
        <taxon>Bacteria</taxon>
        <taxon>Pseudomonadati</taxon>
        <taxon>Pseudomonadota</taxon>
        <taxon>Alphaproteobacteria</taxon>
        <taxon>environmental samples</taxon>
    </lineage>
</organism>
<sequence length="246" mass="27377">MTTSADGALPRRDSAQYLDVAFQSKGIGGWRDLYLRFLRTAPFDRLESLIELGSGSPDFLRAAPQPRKVAVDIGDRYAEDFRADGIAFFQRDLDKDALTDLGGFDVAICSDVFEHLYDPVFALSGIRTMLGGSGVLISHIPNEFALKKTVSVMMGRSTSLYFHKTETEWTDPHLRRFTRIGFERFLGTCFAHNIPIQHLKHARLARGLRSVGLGVPYCLEGGPTFVSTDDPHLAAEIRKAVKALDR</sequence>
<name>A0A212KI29_9PROT</name>
<dbReference type="Pfam" id="PF13489">
    <property type="entry name" value="Methyltransf_23"/>
    <property type="match status" value="1"/>
</dbReference>
<dbReference type="EMBL" id="FLUO01000002">
    <property type="protein sequence ID" value="SBW11312.1"/>
    <property type="molecule type" value="Genomic_DNA"/>
</dbReference>
<gene>
    <name evidence="1" type="ORF">KL86APRO_20150</name>
</gene>
<dbReference type="CDD" id="cd02440">
    <property type="entry name" value="AdoMet_MTases"/>
    <property type="match status" value="1"/>
</dbReference>
<dbReference type="SUPFAM" id="SSF53335">
    <property type="entry name" value="S-adenosyl-L-methionine-dependent methyltransferases"/>
    <property type="match status" value="1"/>
</dbReference>
<dbReference type="AlphaFoldDB" id="A0A212KI29"/>
<reference evidence="1" key="1">
    <citation type="submission" date="2016-04" db="EMBL/GenBank/DDBJ databases">
        <authorList>
            <person name="Evans L.H."/>
            <person name="Alamgir A."/>
            <person name="Owens N."/>
            <person name="Weber N.D."/>
            <person name="Virtaneva K."/>
            <person name="Barbian K."/>
            <person name="Babar A."/>
            <person name="Rosenke K."/>
        </authorList>
    </citation>
    <scope>NUCLEOTIDE SEQUENCE</scope>
    <source>
        <strain evidence="1">86</strain>
    </source>
</reference>
<evidence type="ECO:0000313" key="1">
    <source>
        <dbReference type="EMBL" id="SBW11312.1"/>
    </source>
</evidence>
<accession>A0A212KI29</accession>
<dbReference type="InterPro" id="IPR029063">
    <property type="entry name" value="SAM-dependent_MTases_sf"/>
</dbReference>
<dbReference type="Gene3D" id="3.40.50.150">
    <property type="entry name" value="Vaccinia Virus protein VP39"/>
    <property type="match status" value="1"/>
</dbReference>
<proteinExistence type="predicted"/>